<comment type="pathway">
    <text evidence="2">Protein modification; protein ubiquitination.</text>
</comment>
<dbReference type="InterPro" id="IPR032418">
    <property type="entry name" value="E1_FCCH"/>
</dbReference>
<dbReference type="SMART" id="SM00233">
    <property type="entry name" value="PH"/>
    <property type="match status" value="1"/>
</dbReference>
<dbReference type="GO" id="GO:0005085">
    <property type="term" value="F:guanyl-nucleotide exchange factor activity"/>
    <property type="evidence" value="ECO:0007669"/>
    <property type="project" value="UniProtKB-KW"/>
</dbReference>
<dbReference type="InterPro" id="IPR000219">
    <property type="entry name" value="DH_dom"/>
</dbReference>
<feature type="domain" description="USP" evidence="16">
    <location>
        <begin position="1324"/>
        <end position="1660"/>
    </location>
</feature>
<dbReference type="InterPro" id="IPR042063">
    <property type="entry name" value="Ubi_acti_E1_SCCH"/>
</dbReference>
<dbReference type="Gene3D" id="2.40.30.180">
    <property type="entry name" value="Ubiquitin-activating enzyme E1, FCCH domain"/>
    <property type="match status" value="1"/>
</dbReference>
<dbReference type="Gene3D" id="3.10.290.60">
    <property type="entry name" value="Ubiquitin-activating enzyme E1, UFD domain"/>
    <property type="match status" value="1"/>
</dbReference>
<dbReference type="Gene3D" id="3.40.50.12550">
    <property type="entry name" value="Ubiquitin-activating enzyme E1, inactive adenylation domain, subdomain 2"/>
    <property type="match status" value="1"/>
</dbReference>
<keyword evidence="7 12" id="KW-0547">Nucleotide-binding</keyword>
<keyword evidence="8 12" id="KW-0833">Ubl conjugation pathway</keyword>
<dbReference type="PROSITE" id="PS50235">
    <property type="entry name" value="USP_3"/>
    <property type="match status" value="1"/>
</dbReference>
<dbReference type="PROSITE" id="PS50003">
    <property type="entry name" value="PH_DOMAIN"/>
    <property type="match status" value="1"/>
</dbReference>
<dbReference type="CDD" id="cd02674">
    <property type="entry name" value="Peptidase_C19R"/>
    <property type="match status" value="1"/>
</dbReference>
<evidence type="ECO:0000259" key="14">
    <source>
        <dbReference type="PROSITE" id="PS50003"/>
    </source>
</evidence>
<evidence type="ECO:0000256" key="3">
    <source>
        <dbReference type="ARBA" id="ARBA00005673"/>
    </source>
</evidence>
<accession>A0A5J5DBF6</accession>
<dbReference type="NCBIfam" id="TIGR01408">
    <property type="entry name" value="Ube1"/>
    <property type="match status" value="1"/>
</dbReference>
<dbReference type="InterPro" id="IPR028889">
    <property type="entry name" value="USP"/>
</dbReference>
<dbReference type="CDD" id="cd01490">
    <property type="entry name" value="Ube1_repeat2"/>
    <property type="match status" value="1"/>
</dbReference>
<dbReference type="InterPro" id="IPR032420">
    <property type="entry name" value="E1_4HB"/>
</dbReference>
<gene>
    <name evidence="17" type="ORF">FQN60_001942</name>
</gene>
<evidence type="ECO:0000256" key="13">
    <source>
        <dbReference type="SAM" id="MobiDB-lite"/>
    </source>
</evidence>
<dbReference type="Gene3D" id="1.20.900.10">
    <property type="entry name" value="Dbl homology (DH) domain"/>
    <property type="match status" value="1"/>
</dbReference>
<dbReference type="InterPro" id="IPR018200">
    <property type="entry name" value="USP_CS"/>
</dbReference>
<dbReference type="InterPro" id="IPR001849">
    <property type="entry name" value="PH_domain"/>
</dbReference>
<dbReference type="Gene3D" id="1.10.10.2660">
    <property type="entry name" value="Ubiquitin-activating enzyme E1, SCCH domain"/>
    <property type="match status" value="1"/>
</dbReference>
<dbReference type="InterPro" id="IPR019572">
    <property type="entry name" value="UBA_E1_SCCH"/>
</dbReference>
<keyword evidence="9 12" id="KW-0067">ATP-binding</keyword>
<dbReference type="InterPro" id="IPR035985">
    <property type="entry name" value="Ubiquitin-activating_enz"/>
</dbReference>
<dbReference type="InterPro" id="IPR035899">
    <property type="entry name" value="DBL_dom_sf"/>
</dbReference>
<evidence type="ECO:0000256" key="7">
    <source>
        <dbReference type="ARBA" id="ARBA00022741"/>
    </source>
</evidence>
<evidence type="ECO:0000313" key="18">
    <source>
        <dbReference type="Proteomes" id="UP000327493"/>
    </source>
</evidence>
<feature type="region of interest" description="Disordered" evidence="13">
    <location>
        <begin position="847"/>
        <end position="871"/>
    </location>
</feature>
<dbReference type="PROSITE" id="PS00972">
    <property type="entry name" value="USP_1"/>
    <property type="match status" value="1"/>
</dbReference>
<evidence type="ECO:0000256" key="2">
    <source>
        <dbReference type="ARBA" id="ARBA00004906"/>
    </source>
</evidence>
<keyword evidence="6" id="KW-0344">Guanine-nucleotide releasing factor</keyword>
<dbReference type="Gene3D" id="2.30.29.30">
    <property type="entry name" value="Pleckstrin-homology domain (PH domain)/Phosphotyrosine-binding domain (PTB)"/>
    <property type="match status" value="1"/>
</dbReference>
<dbReference type="GO" id="GO:0005524">
    <property type="term" value="F:ATP binding"/>
    <property type="evidence" value="ECO:0007669"/>
    <property type="project" value="UniProtKB-KW"/>
</dbReference>
<dbReference type="InterPro" id="IPR033127">
    <property type="entry name" value="UBQ-activ_enz_E1_Cys_AS"/>
</dbReference>
<dbReference type="Pfam" id="PF09358">
    <property type="entry name" value="E1_UFD"/>
    <property type="match status" value="1"/>
</dbReference>
<dbReference type="GO" id="GO:0016579">
    <property type="term" value="P:protein deubiquitination"/>
    <property type="evidence" value="ECO:0007669"/>
    <property type="project" value="InterPro"/>
</dbReference>
<evidence type="ECO:0000259" key="15">
    <source>
        <dbReference type="PROSITE" id="PS50010"/>
    </source>
</evidence>
<dbReference type="GO" id="GO:0035556">
    <property type="term" value="P:intracellular signal transduction"/>
    <property type="evidence" value="ECO:0007669"/>
    <property type="project" value="InterPro"/>
</dbReference>
<organism evidence="17 18">
    <name type="scientific">Etheostoma spectabile</name>
    <name type="common">orangethroat darter</name>
    <dbReference type="NCBI Taxonomy" id="54343"/>
    <lineage>
        <taxon>Eukaryota</taxon>
        <taxon>Metazoa</taxon>
        <taxon>Chordata</taxon>
        <taxon>Craniata</taxon>
        <taxon>Vertebrata</taxon>
        <taxon>Euteleostomi</taxon>
        <taxon>Actinopterygii</taxon>
        <taxon>Neopterygii</taxon>
        <taxon>Teleostei</taxon>
        <taxon>Neoteleostei</taxon>
        <taxon>Acanthomorphata</taxon>
        <taxon>Eupercaria</taxon>
        <taxon>Perciformes</taxon>
        <taxon>Percoidei</taxon>
        <taxon>Percidae</taxon>
        <taxon>Etheostomatinae</taxon>
        <taxon>Etheostoma</taxon>
    </lineage>
</organism>
<dbReference type="PANTHER" id="PTHR10953">
    <property type="entry name" value="UBIQUITIN-ACTIVATING ENZYME E1"/>
    <property type="match status" value="1"/>
</dbReference>
<proteinExistence type="inferred from homology"/>
<protein>
    <recommendedName>
        <fullName evidence="4">E1 ubiquitin-activating enzyme</fullName>
        <ecNumber evidence="4">6.2.1.45</ecNumber>
    </recommendedName>
    <alternativeName>
        <fullName evidence="10">Ubiquitin-activating enzyme E1</fullName>
    </alternativeName>
</protein>
<reference evidence="17 18" key="1">
    <citation type="submission" date="2019-08" db="EMBL/GenBank/DDBJ databases">
        <title>A chromosome-level genome assembly, high-density linkage maps, and genome scans reveal the genomic architecture of hybrid incompatibilities underlying speciation via character displacement in darters (Percidae: Etheostominae).</title>
        <authorList>
            <person name="Moran R.L."/>
            <person name="Catchen J.M."/>
            <person name="Fuller R.C."/>
        </authorList>
    </citation>
    <scope>NUCLEOTIDE SEQUENCE [LARGE SCALE GENOMIC DNA]</scope>
    <source>
        <strain evidence="17">EspeVRDwgs_2016</strain>
        <tissue evidence="17">Muscle</tissue>
    </source>
</reference>
<evidence type="ECO:0000256" key="12">
    <source>
        <dbReference type="RuleBase" id="RU000519"/>
    </source>
</evidence>
<dbReference type="SUPFAM" id="SSF50729">
    <property type="entry name" value="PH domain-like"/>
    <property type="match status" value="1"/>
</dbReference>
<sequence>LQDNPGVVTCLDEARHGFESGDYVTFTEVQGMTELNGCQPVEIKVLGPYTFSICETSGFTDYVRGGIVSQVKMPKKISFKSISSSMTEPEFILTDFAKFERPGQLHVGFQAIHAFQKKHNHLPAPWNQADGDELLTLAKEVNSAQTGSAKVEQLDEPLIKKMSFVAAGDLAPVNAFIGGLAAQEVMKACTGKFMPIMQWLYFDALECLAEEEGVELTEEECAPRNCRYDGQIAVFGTKLQDMLAKQRYFLVGAGAIGCELLKNFAMIGLAGGEGEVIVTDMDTIEKSNLNRQFLFRPADVTKMKSDTAAAAVKQMNPSMRITGHQNRVGPDTERVYDDDFFESLDGVTNALDNVDARMYMDRRCVYYRKPLLESGTLGTKGNVQVVIPFLTESYSSSQDPPEKSIPICTLKNFPNAIEHTLQWARDEFEGLFKQPPENAMQYLSDPKFMERTLKLPGAQPVEVLEAVHKSLVTDCPHSWADCVAWARNHWQCQYSNNIRQLLHNFPPDQLTSSGAPFWSGPKRCPHPLEFSTSNELHMDYVMAGANLFAHTYGMQGSTDRAGVIKILQEVKVPPFTPRSGVKIHVSDQELQNSNSSVDDCRLEELKVQLPSPETSQFKLCAIDFEKDDDTNFHMDFIVASSNLRAENYDIPPADRHKSKLIAGKIIPAIATTTAAVVGLVCLELIKIVQGHKKLESFKNGFMNLALPFFAFSEPIAAPTHKYYEIDWTLWDRFEVTGLQPNGEEMTLRQFLDYFKNEHKLEITMLSQGVSMLYSFFMPAAKLKERLDLPMTEIVTKVSKKKLGKHVKALVFELCCNDLSAETQSIPCDHAGKKRKQDPEPVIRIIEDEEEDEEAEMSDHMRDSEEPSNKRVKPVVKSNSLTGVITPVKTPALKRFGLSISVIYELTQGEKQLIEDLSLVKKVYYEPMLKLDILTESELGQIFGTLDSLIPLHQDLLFRLERLRGLEKTVGEVGPTLMNWFPCLEAYVTYCCNQVWAKALLDQKKNEKKVEHFLRLCQESSFSRKLDLWNFLDLPRSRLVKYPLLLKEIQKCTPPEHPDEDTLSDALELIHSIVAEVNKKTGEAECQFYRRGLIYLEESQRLPEIQLSRFLYCHGELKNTKGQRLHVFLFELALVLTRPGEDRDGGQLFHVYRQPLPNNLINLEEIPDGEAVKNCFRVSSRGRSKAHPYSLQANDSFSKQQWITCLRQAIVRSRDRSAHPIQSQLSPLPDPALYHIADLSLSSDTEMADHTTLDPLVNEHLRMPGASGVNVEGSCEALCRTLVSQNGLQRETADISQSVLYTSLMGLLLVADNEKTQLTIGSGRVGLRNIGNTCFLNAVVQCLSHTRGLRDYSLLMAYRDEKFSKEEAKLMEAFSQVLSGLWDVNEGDTVVNPRQFYSIFKEAVPYFSGYSQQDAQEFLRFLLDKLHTEINRRPYVRRTGKEPVQKFARFRISEEAAAMWKKHLERDDSRIVDLFSGQLRSSLHCSVCSHYSNTFDVFCDLSLPIPKRSSAGQVSLRECLELFSQEEKLDKDNSPMCERCNRHTECTKRLSIQRFPQVIVIHLNRFTTSRWSISKSTVYVSFPITNLDLGCYGPVDCGPVLYDLYAICNHAGTVNMGHYTACCSDENGWCFYNDSRHLLYKPGAGSDDYSPSTHLQCDSSLREPASDQPSLCAVLPAQQQHHRRQEIDPRLAEPSSQSEQLYL</sequence>
<dbReference type="Pfam" id="PF22697">
    <property type="entry name" value="SOS1_NGEF_PH"/>
    <property type="match status" value="1"/>
</dbReference>
<dbReference type="InterPro" id="IPR042302">
    <property type="entry name" value="E1_FCCH_sf"/>
</dbReference>
<dbReference type="FunFam" id="1.10.10.2660:FF:000001">
    <property type="entry name" value="Ubiquitin-activating enzyme E1 1"/>
    <property type="match status" value="1"/>
</dbReference>
<dbReference type="InterPro" id="IPR000594">
    <property type="entry name" value="ThiF_NAD_FAD-bd"/>
</dbReference>
<evidence type="ECO:0000256" key="8">
    <source>
        <dbReference type="ARBA" id="ARBA00022786"/>
    </source>
</evidence>
<dbReference type="Proteomes" id="UP000327493">
    <property type="component" value="Chromosome 7"/>
</dbReference>
<evidence type="ECO:0000256" key="9">
    <source>
        <dbReference type="ARBA" id="ARBA00022840"/>
    </source>
</evidence>
<dbReference type="Pfam" id="PF00621">
    <property type="entry name" value="RhoGEF"/>
    <property type="match status" value="1"/>
</dbReference>
<dbReference type="InterPro" id="IPR018075">
    <property type="entry name" value="UBQ-activ_enz_E1"/>
</dbReference>
<dbReference type="GO" id="GO:0006511">
    <property type="term" value="P:ubiquitin-dependent protein catabolic process"/>
    <property type="evidence" value="ECO:0007669"/>
    <property type="project" value="TreeGrafter"/>
</dbReference>
<name>A0A5J5DBF6_9PERO</name>
<dbReference type="PANTHER" id="PTHR10953:SF195">
    <property type="entry name" value="UBIQUITIN-LIKE MODIFIER-ACTIVATING ENZYME 1"/>
    <property type="match status" value="1"/>
</dbReference>
<dbReference type="SUPFAM" id="SSF69572">
    <property type="entry name" value="Activating enzymes of the ubiquitin-like proteins"/>
    <property type="match status" value="2"/>
</dbReference>
<dbReference type="Gene3D" id="3.40.50.720">
    <property type="entry name" value="NAD(P)-binding Rossmann-like Domain"/>
    <property type="match status" value="1"/>
</dbReference>
<feature type="domain" description="PH" evidence="14">
    <location>
        <begin position="1103"/>
        <end position="1210"/>
    </location>
</feature>
<dbReference type="GO" id="GO:0004843">
    <property type="term" value="F:cysteine-type deubiquitinase activity"/>
    <property type="evidence" value="ECO:0007669"/>
    <property type="project" value="InterPro"/>
</dbReference>
<dbReference type="EC" id="6.2.1.45" evidence="4"/>
<keyword evidence="5 12" id="KW-0436">Ligase</keyword>
<dbReference type="UniPathway" id="UPA00143"/>
<comment type="catalytic activity">
    <reaction evidence="1">
        <text>ATP + ubiquitin + [E1 ubiquitin-activating enzyme]-L-cysteine = AMP + diphosphate + S-ubiquitinyl-[E1 ubiquitin-activating enzyme]-L-cysteine.</text>
        <dbReference type="EC" id="6.2.1.45"/>
    </reaction>
</comment>
<dbReference type="GO" id="GO:0004839">
    <property type="term" value="F:ubiquitin activating enzyme activity"/>
    <property type="evidence" value="ECO:0007669"/>
    <property type="project" value="UniProtKB-EC"/>
</dbReference>
<dbReference type="PROSITE" id="PS00973">
    <property type="entry name" value="USP_2"/>
    <property type="match status" value="1"/>
</dbReference>
<dbReference type="SMART" id="SM00985">
    <property type="entry name" value="UBA_e1_C"/>
    <property type="match status" value="1"/>
</dbReference>
<dbReference type="SUPFAM" id="SSF54001">
    <property type="entry name" value="Cysteine proteinases"/>
    <property type="match status" value="1"/>
</dbReference>
<dbReference type="GO" id="GO:0006974">
    <property type="term" value="P:DNA damage response"/>
    <property type="evidence" value="ECO:0007669"/>
    <property type="project" value="TreeGrafter"/>
</dbReference>
<dbReference type="Pfam" id="PF00899">
    <property type="entry name" value="ThiF"/>
    <property type="match status" value="1"/>
</dbReference>
<dbReference type="SUPFAM" id="SSF48065">
    <property type="entry name" value="DBL homology domain (DH-domain)"/>
    <property type="match status" value="1"/>
</dbReference>
<feature type="domain" description="DH" evidence="15">
    <location>
        <begin position="897"/>
        <end position="1079"/>
    </location>
</feature>
<dbReference type="PROSITE" id="PS50010">
    <property type="entry name" value="DH_2"/>
    <property type="match status" value="1"/>
</dbReference>
<dbReference type="FunFam" id="3.10.290.60:FF:000002">
    <property type="entry name" value="Ubiquitin-like modifier-activating enzyme 1"/>
    <property type="match status" value="1"/>
</dbReference>
<comment type="similarity">
    <text evidence="3 12">Belongs to the ubiquitin-activating E1 family.</text>
</comment>
<feature type="non-terminal residue" evidence="17">
    <location>
        <position position="1"/>
    </location>
</feature>
<evidence type="ECO:0000256" key="10">
    <source>
        <dbReference type="ARBA" id="ARBA00030371"/>
    </source>
</evidence>
<dbReference type="Pfam" id="PF10585">
    <property type="entry name" value="UBA_E1_SCCH"/>
    <property type="match status" value="1"/>
</dbReference>
<dbReference type="SMART" id="SM00325">
    <property type="entry name" value="RhoGEF"/>
    <property type="match status" value="1"/>
</dbReference>
<dbReference type="InterPro" id="IPR001394">
    <property type="entry name" value="Peptidase_C19_UCH"/>
</dbReference>
<dbReference type="FunFam" id="3.40.50.12550:FF:000001">
    <property type="entry name" value="Ubiquitin-activating enzyme E1 1"/>
    <property type="match status" value="1"/>
</dbReference>
<dbReference type="InterPro" id="IPR045886">
    <property type="entry name" value="ThiF/MoeB/HesA"/>
</dbReference>
<dbReference type="FunFam" id="3.40.50.720:FF:000015">
    <property type="entry name" value="Ubiquitin-activating enzyme E1 1"/>
    <property type="match status" value="1"/>
</dbReference>
<dbReference type="Gene3D" id="3.90.70.10">
    <property type="entry name" value="Cysteine proteinases"/>
    <property type="match status" value="1"/>
</dbReference>
<feature type="active site" description="Glycyl thioester intermediate" evidence="11">
    <location>
        <position position="408"/>
    </location>
</feature>
<evidence type="ECO:0000313" key="17">
    <source>
        <dbReference type="EMBL" id="KAA8590999.1"/>
    </source>
</evidence>
<dbReference type="InterPro" id="IPR001331">
    <property type="entry name" value="GDS_CDC24_CS"/>
</dbReference>
<dbReference type="InterPro" id="IPR038252">
    <property type="entry name" value="UBA_E1_C_sf"/>
</dbReference>
<dbReference type="PROSITE" id="PS00741">
    <property type="entry name" value="DH_1"/>
    <property type="match status" value="1"/>
</dbReference>
<evidence type="ECO:0000256" key="11">
    <source>
        <dbReference type="PROSITE-ProRule" id="PRU10132"/>
    </source>
</evidence>
<dbReference type="Pfam" id="PF00443">
    <property type="entry name" value="UCH"/>
    <property type="match status" value="1"/>
</dbReference>
<evidence type="ECO:0000259" key="16">
    <source>
        <dbReference type="PROSITE" id="PS50235"/>
    </source>
</evidence>
<evidence type="ECO:0000256" key="6">
    <source>
        <dbReference type="ARBA" id="ARBA00022658"/>
    </source>
</evidence>
<dbReference type="InterPro" id="IPR018965">
    <property type="entry name" value="Ub-activating_enz_E1_C"/>
</dbReference>
<dbReference type="GO" id="GO:0005737">
    <property type="term" value="C:cytoplasm"/>
    <property type="evidence" value="ECO:0007669"/>
    <property type="project" value="TreeGrafter"/>
</dbReference>
<evidence type="ECO:0000256" key="5">
    <source>
        <dbReference type="ARBA" id="ARBA00022598"/>
    </source>
</evidence>
<dbReference type="InterPro" id="IPR011993">
    <property type="entry name" value="PH-like_dom_sf"/>
</dbReference>
<dbReference type="GO" id="GO:0005634">
    <property type="term" value="C:nucleus"/>
    <property type="evidence" value="ECO:0007669"/>
    <property type="project" value="TreeGrafter"/>
</dbReference>
<dbReference type="EMBL" id="VOFY01000007">
    <property type="protein sequence ID" value="KAA8590999.1"/>
    <property type="molecule type" value="Genomic_DNA"/>
</dbReference>
<dbReference type="Pfam" id="PF16191">
    <property type="entry name" value="E1_4HB"/>
    <property type="match status" value="1"/>
</dbReference>
<evidence type="ECO:0000256" key="4">
    <source>
        <dbReference type="ARBA" id="ARBA00012990"/>
    </source>
</evidence>
<dbReference type="PROSITE" id="PS00865">
    <property type="entry name" value="UBIQUITIN_ACTIVAT_2"/>
    <property type="match status" value="1"/>
</dbReference>
<dbReference type="CDD" id="cd00160">
    <property type="entry name" value="RhoGEF"/>
    <property type="match status" value="1"/>
</dbReference>
<feature type="region of interest" description="Disordered" evidence="13">
    <location>
        <begin position="1677"/>
        <end position="1702"/>
    </location>
</feature>
<keyword evidence="18" id="KW-1185">Reference proteome</keyword>
<evidence type="ECO:0000256" key="1">
    <source>
        <dbReference type="ARBA" id="ARBA00000488"/>
    </source>
</evidence>
<dbReference type="InterPro" id="IPR038765">
    <property type="entry name" value="Papain-like_cys_pep_sf"/>
</dbReference>
<comment type="caution">
    <text evidence="17">The sequence shown here is derived from an EMBL/GenBank/DDBJ whole genome shotgun (WGS) entry which is preliminary data.</text>
</comment>
<dbReference type="InterPro" id="IPR055251">
    <property type="entry name" value="SOS1_NGEF_PH"/>
</dbReference>
<feature type="compositionally biased region" description="Polar residues" evidence="13">
    <location>
        <begin position="1693"/>
        <end position="1702"/>
    </location>
</feature>
<feature type="non-terminal residue" evidence="17">
    <location>
        <position position="1702"/>
    </location>
</feature>
<feature type="compositionally biased region" description="Basic and acidic residues" evidence="13">
    <location>
        <begin position="856"/>
        <end position="868"/>
    </location>
</feature>
<dbReference type="Pfam" id="PF16190">
    <property type="entry name" value="E1_FCCH"/>
    <property type="match status" value="1"/>
</dbReference>
<dbReference type="FunFam" id="2.40.30.180:FF:000001">
    <property type="entry name" value="ubiquitin-like modifier-activating enzyme 1"/>
    <property type="match status" value="1"/>
</dbReference>